<sequence length="69" mass="7899">MADRYPLTVEQLRQTNQEISAMSAQAEEIAQLMCACYGESDQRTIRAQEAFAALHRLQTEMKREHLKSA</sequence>
<dbReference type="AlphaFoldDB" id="Q024F3"/>
<protein>
    <submittedName>
        <fullName evidence="1">Uncharacterized protein</fullName>
    </submittedName>
</protein>
<accession>Q024F3</accession>
<gene>
    <name evidence="1" type="ordered locus">Acid_2634</name>
</gene>
<dbReference type="HOGENOM" id="CLU_2773705_0_0_0"/>
<reference evidence="1" key="1">
    <citation type="submission" date="2006-10" db="EMBL/GenBank/DDBJ databases">
        <title>Complete sequence of Solibacter usitatus Ellin6076.</title>
        <authorList>
            <consortium name="US DOE Joint Genome Institute"/>
            <person name="Copeland A."/>
            <person name="Lucas S."/>
            <person name="Lapidus A."/>
            <person name="Barry K."/>
            <person name="Detter J.C."/>
            <person name="Glavina del Rio T."/>
            <person name="Hammon N."/>
            <person name="Israni S."/>
            <person name="Dalin E."/>
            <person name="Tice H."/>
            <person name="Pitluck S."/>
            <person name="Thompson L.S."/>
            <person name="Brettin T."/>
            <person name="Bruce D."/>
            <person name="Han C."/>
            <person name="Tapia R."/>
            <person name="Gilna P."/>
            <person name="Schmutz J."/>
            <person name="Larimer F."/>
            <person name="Land M."/>
            <person name="Hauser L."/>
            <person name="Kyrpides N."/>
            <person name="Mikhailova N."/>
            <person name="Janssen P.H."/>
            <person name="Kuske C.R."/>
            <person name="Richardson P."/>
        </authorList>
    </citation>
    <scope>NUCLEOTIDE SEQUENCE</scope>
    <source>
        <strain evidence="1">Ellin6076</strain>
    </source>
</reference>
<dbReference type="InParanoid" id="Q024F3"/>
<organism evidence="1">
    <name type="scientific">Solibacter usitatus (strain Ellin6076)</name>
    <dbReference type="NCBI Taxonomy" id="234267"/>
    <lineage>
        <taxon>Bacteria</taxon>
        <taxon>Pseudomonadati</taxon>
        <taxon>Acidobacteriota</taxon>
        <taxon>Terriglobia</taxon>
        <taxon>Bryobacterales</taxon>
        <taxon>Solibacteraceae</taxon>
        <taxon>Candidatus Solibacter</taxon>
    </lineage>
</organism>
<name>Q024F3_SOLUE</name>
<proteinExistence type="predicted"/>
<dbReference type="EMBL" id="CP000473">
    <property type="protein sequence ID" value="ABJ83623.1"/>
    <property type="molecule type" value="Genomic_DNA"/>
</dbReference>
<dbReference type="STRING" id="234267.Acid_2634"/>
<dbReference type="KEGG" id="sus:Acid_2634"/>
<evidence type="ECO:0000313" key="1">
    <source>
        <dbReference type="EMBL" id="ABJ83623.1"/>
    </source>
</evidence>